<dbReference type="Gramene" id="OB05G30090.1">
    <property type="protein sequence ID" value="OB05G30090.1"/>
    <property type="gene ID" value="OB05G30090"/>
</dbReference>
<accession>J3M8T5</accession>
<sequence>MKGFMSLSNSLGLLNATMPSTLPHHGAYYAAAESWANGAGNAHHNEVSHGVSPQVAAAAHNSPFPSLLSLAPGSQFVFYSPEGGGFAAMKEAAEQFPVDNLDHSQGQLSLSSARSFLHSGSQG</sequence>
<evidence type="ECO:0000313" key="2">
    <source>
        <dbReference type="Proteomes" id="UP000006038"/>
    </source>
</evidence>
<dbReference type="eggNOG" id="ENOG502QS1Y">
    <property type="taxonomic scope" value="Eukaryota"/>
</dbReference>
<reference evidence="1" key="1">
    <citation type="journal article" date="2013" name="Nat. Commun.">
        <title>Whole-genome sequencing of Oryza brachyantha reveals mechanisms underlying Oryza genome evolution.</title>
        <authorList>
            <person name="Chen J."/>
            <person name="Huang Q."/>
            <person name="Gao D."/>
            <person name="Wang J."/>
            <person name="Lang Y."/>
            <person name="Liu T."/>
            <person name="Li B."/>
            <person name="Bai Z."/>
            <person name="Luis Goicoechea J."/>
            <person name="Liang C."/>
            <person name="Chen C."/>
            <person name="Zhang W."/>
            <person name="Sun S."/>
            <person name="Liao Y."/>
            <person name="Zhang X."/>
            <person name="Yang L."/>
            <person name="Song C."/>
            <person name="Wang M."/>
            <person name="Shi J."/>
            <person name="Liu G."/>
            <person name="Liu J."/>
            <person name="Zhou H."/>
            <person name="Zhou W."/>
            <person name="Yu Q."/>
            <person name="An N."/>
            <person name="Chen Y."/>
            <person name="Cai Q."/>
            <person name="Wang B."/>
            <person name="Liu B."/>
            <person name="Min J."/>
            <person name="Huang Y."/>
            <person name="Wu H."/>
            <person name="Li Z."/>
            <person name="Zhang Y."/>
            <person name="Yin Y."/>
            <person name="Song W."/>
            <person name="Jiang J."/>
            <person name="Jackson S.A."/>
            <person name="Wing R.A."/>
            <person name="Wang J."/>
            <person name="Chen M."/>
        </authorList>
    </citation>
    <scope>NUCLEOTIDE SEQUENCE [LARGE SCALE GENOMIC DNA]</scope>
    <source>
        <strain evidence="1">cv. IRGC 101232</strain>
    </source>
</reference>
<proteinExistence type="predicted"/>
<dbReference type="EnsemblPlants" id="OB05G30090.1">
    <property type="protein sequence ID" value="OB05G30090.1"/>
    <property type="gene ID" value="OB05G30090"/>
</dbReference>
<protein>
    <submittedName>
        <fullName evidence="1">Uncharacterized protein</fullName>
    </submittedName>
</protein>
<dbReference type="AlphaFoldDB" id="J3M8T5"/>
<dbReference type="HOGENOM" id="CLU_2162398_0_0_1"/>
<organism evidence="1">
    <name type="scientific">Oryza brachyantha</name>
    <name type="common">malo sina</name>
    <dbReference type="NCBI Taxonomy" id="4533"/>
    <lineage>
        <taxon>Eukaryota</taxon>
        <taxon>Viridiplantae</taxon>
        <taxon>Streptophyta</taxon>
        <taxon>Embryophyta</taxon>
        <taxon>Tracheophyta</taxon>
        <taxon>Spermatophyta</taxon>
        <taxon>Magnoliopsida</taxon>
        <taxon>Liliopsida</taxon>
        <taxon>Poales</taxon>
        <taxon>Poaceae</taxon>
        <taxon>BOP clade</taxon>
        <taxon>Oryzoideae</taxon>
        <taxon>Oryzeae</taxon>
        <taxon>Oryzinae</taxon>
        <taxon>Oryza</taxon>
    </lineage>
</organism>
<evidence type="ECO:0000313" key="1">
    <source>
        <dbReference type="EnsemblPlants" id="OB05G30090.1"/>
    </source>
</evidence>
<dbReference type="OMA" id="WANGAGN"/>
<keyword evidence="2" id="KW-1185">Reference proteome</keyword>
<reference evidence="1" key="2">
    <citation type="submission" date="2013-04" db="UniProtKB">
        <authorList>
            <consortium name="EnsemblPlants"/>
        </authorList>
    </citation>
    <scope>IDENTIFICATION</scope>
</reference>
<name>J3M8T5_ORYBR</name>
<dbReference type="Proteomes" id="UP000006038">
    <property type="component" value="Chromosome 5"/>
</dbReference>